<dbReference type="Pfam" id="PF13484">
    <property type="entry name" value="Fer4_16"/>
    <property type="match status" value="1"/>
</dbReference>
<feature type="domain" description="4Fe-4S ferredoxin-type" evidence="10">
    <location>
        <begin position="194"/>
        <end position="226"/>
    </location>
</feature>
<evidence type="ECO:0000256" key="4">
    <source>
        <dbReference type="ARBA" id="ARBA00022723"/>
    </source>
</evidence>
<dbReference type="SUPFAM" id="SSF54862">
    <property type="entry name" value="4Fe-4S ferredoxins"/>
    <property type="match status" value="1"/>
</dbReference>
<evidence type="ECO:0000256" key="9">
    <source>
        <dbReference type="HAMAP-Rule" id="MF_00916"/>
    </source>
</evidence>
<dbReference type="InterPro" id="IPR017900">
    <property type="entry name" value="4Fe4S_Fe_S_CS"/>
</dbReference>
<dbReference type="InterPro" id="IPR013542">
    <property type="entry name" value="QueG_DUF1730"/>
</dbReference>
<dbReference type="InterPro" id="IPR004453">
    <property type="entry name" value="QueG"/>
</dbReference>
<feature type="binding site" evidence="9">
    <location>
        <position position="70"/>
    </location>
    <ligand>
        <name>cob(II)alamin</name>
        <dbReference type="ChEBI" id="CHEBI:16304"/>
    </ligand>
</feature>
<feature type="binding site" evidence="9">
    <location>
        <position position="187"/>
    </location>
    <ligand>
        <name>cob(II)alamin</name>
        <dbReference type="ChEBI" id="CHEBI:16304"/>
    </ligand>
</feature>
<keyword evidence="9" id="KW-0170">Cobalt</keyword>
<feature type="binding site" evidence="9">
    <location>
        <position position="206"/>
    </location>
    <ligand>
        <name>[4Fe-4S] cluster</name>
        <dbReference type="ChEBI" id="CHEBI:49883"/>
        <label>1</label>
    </ligand>
</feature>
<protein>
    <recommendedName>
        <fullName evidence="9">Epoxyqueuosine reductase</fullName>
        <ecNumber evidence="9">1.17.99.6</ecNumber>
    </recommendedName>
    <alternativeName>
        <fullName evidence="9">Queuosine biosynthesis protein QueG</fullName>
    </alternativeName>
</protein>
<organism evidence="11 12">
    <name type="scientific">Leeia speluncae</name>
    <dbReference type="NCBI Taxonomy" id="2884804"/>
    <lineage>
        <taxon>Bacteria</taxon>
        <taxon>Pseudomonadati</taxon>
        <taxon>Pseudomonadota</taxon>
        <taxon>Betaproteobacteria</taxon>
        <taxon>Neisseriales</taxon>
        <taxon>Leeiaceae</taxon>
        <taxon>Leeia</taxon>
    </lineage>
</organism>
<dbReference type="Gene3D" id="3.30.70.20">
    <property type="match status" value="1"/>
</dbReference>
<keyword evidence="3 9" id="KW-0819">tRNA processing</keyword>
<keyword evidence="7 9" id="KW-0408">Iron</keyword>
<dbReference type="PROSITE" id="PS51379">
    <property type="entry name" value="4FE4S_FER_2"/>
    <property type="match status" value="1"/>
</dbReference>
<dbReference type="EMBL" id="JAJBZT010000004">
    <property type="protein sequence ID" value="MCB6183506.1"/>
    <property type="molecule type" value="Genomic_DNA"/>
</dbReference>
<comment type="subunit">
    <text evidence="9">Monomer.</text>
</comment>
<dbReference type="PANTHER" id="PTHR30002:SF4">
    <property type="entry name" value="EPOXYQUEUOSINE REDUCTASE"/>
    <property type="match status" value="1"/>
</dbReference>
<dbReference type="RefSeq" id="WP_227180290.1">
    <property type="nucleotide sequence ID" value="NZ_JAJBZT010000004.1"/>
</dbReference>
<comment type="function">
    <text evidence="9">Catalyzes the conversion of epoxyqueuosine (oQ) to queuosine (Q), which is a hypermodified base found in the wobble positions of tRNA(Asp), tRNA(Asn), tRNA(His) and tRNA(Tyr).</text>
</comment>
<dbReference type="NCBIfam" id="TIGR00276">
    <property type="entry name" value="tRNA epoxyqueuosine(34) reductase QueG"/>
    <property type="match status" value="1"/>
</dbReference>
<evidence type="ECO:0000313" key="11">
    <source>
        <dbReference type="EMBL" id="MCB6183506.1"/>
    </source>
</evidence>
<feature type="binding site" evidence="9">
    <location>
        <position position="234"/>
    </location>
    <ligand>
        <name>cob(II)alamin</name>
        <dbReference type="ChEBI" id="CHEBI:16304"/>
    </ligand>
</feature>
<feature type="binding site" evidence="9">
    <location>
        <position position="176"/>
    </location>
    <ligand>
        <name>cob(II)alamin</name>
        <dbReference type="ChEBI" id="CHEBI:16304"/>
    </ligand>
</feature>
<comment type="catalytic activity">
    <reaction evidence="9">
        <text>epoxyqueuosine(34) in tRNA + AH2 = queuosine(34) in tRNA + A + H2O</text>
        <dbReference type="Rhea" id="RHEA:32159"/>
        <dbReference type="Rhea" id="RHEA-COMP:18571"/>
        <dbReference type="Rhea" id="RHEA-COMP:18582"/>
        <dbReference type="ChEBI" id="CHEBI:13193"/>
        <dbReference type="ChEBI" id="CHEBI:15377"/>
        <dbReference type="ChEBI" id="CHEBI:17499"/>
        <dbReference type="ChEBI" id="CHEBI:194431"/>
        <dbReference type="ChEBI" id="CHEBI:194443"/>
        <dbReference type="EC" id="1.17.99.6"/>
    </reaction>
</comment>
<dbReference type="Pfam" id="PF08331">
    <property type="entry name" value="QueG_DUF1730"/>
    <property type="match status" value="1"/>
</dbReference>
<keyword evidence="9" id="KW-0846">Cobalamin</keyword>
<gene>
    <name evidence="9 11" type="primary">queG</name>
    <name evidence="11" type="ORF">LIN78_08090</name>
</gene>
<evidence type="ECO:0000256" key="8">
    <source>
        <dbReference type="ARBA" id="ARBA00023014"/>
    </source>
</evidence>
<dbReference type="HAMAP" id="MF_00916">
    <property type="entry name" value="QueG"/>
    <property type="match status" value="1"/>
</dbReference>
<evidence type="ECO:0000256" key="6">
    <source>
        <dbReference type="ARBA" id="ARBA00023002"/>
    </source>
</evidence>
<evidence type="ECO:0000256" key="7">
    <source>
        <dbReference type="ARBA" id="ARBA00023004"/>
    </source>
</evidence>
<comment type="subcellular location">
    <subcellularLocation>
        <location evidence="9">Cytoplasm</location>
    </subcellularLocation>
</comment>
<reference evidence="11" key="1">
    <citation type="submission" date="2021-10" db="EMBL/GenBank/DDBJ databases">
        <title>The complete genome sequence of Leeia sp. TBRC 13508.</title>
        <authorList>
            <person name="Charoenyingcharoen P."/>
            <person name="Yukphan P."/>
        </authorList>
    </citation>
    <scope>NUCLEOTIDE SEQUENCE</scope>
    <source>
        <strain evidence="11">TBRC 13508</strain>
    </source>
</reference>
<feature type="binding site" evidence="9">
    <location>
        <position position="209"/>
    </location>
    <ligand>
        <name>[4Fe-4S] cluster</name>
        <dbReference type="ChEBI" id="CHEBI:49883"/>
        <label>1</label>
    </ligand>
</feature>
<keyword evidence="5 9" id="KW-0671">Queuosine biosynthesis</keyword>
<feature type="binding site" evidence="9">
    <location>
        <position position="216"/>
    </location>
    <ligand>
        <name>[4Fe-4S] cluster</name>
        <dbReference type="ChEBI" id="CHEBI:49883"/>
        <label>2</label>
    </ligand>
</feature>
<feature type="binding site" evidence="9">
    <location>
        <begin position="259"/>
        <end position="260"/>
    </location>
    <ligand>
        <name>cob(II)alamin</name>
        <dbReference type="ChEBI" id="CHEBI:16304"/>
    </ligand>
</feature>
<comment type="caution">
    <text evidence="11">The sequence shown here is derived from an EMBL/GenBank/DDBJ whole genome shotgun (WGS) entry which is preliminary data.</text>
</comment>
<dbReference type="GO" id="GO:0052693">
    <property type="term" value="F:epoxyqueuosine reductase activity"/>
    <property type="evidence" value="ECO:0007669"/>
    <property type="project" value="UniProtKB-EC"/>
</dbReference>
<comment type="similarity">
    <text evidence="9">Belongs to the QueG family.</text>
</comment>
<feature type="binding site" evidence="9">
    <location>
        <position position="212"/>
    </location>
    <ligand>
        <name>[4Fe-4S] cluster</name>
        <dbReference type="ChEBI" id="CHEBI:49883"/>
        <label>1</label>
    </ligand>
</feature>
<keyword evidence="8 9" id="KW-0411">Iron-sulfur</keyword>
<sequence>MSHSASQSSLSTELLSDLVRQLKTTANTLGFSEVGITDTDLSAEEPRFLNWLAQGYHGEMAYMERHGLLRARPHELHAGTVRVISVKLPYLQETPSESIPLLNTPNKAYISRYALGRDYHKVVKQKLEQLAKSLNHALQENGFPHQYRVFTDSAPLMEVALASKAGIGWKGKHTLLIHRQEGSYFFLGEILTNLPLPVDAPIQNHCGKCTQCISICPTQAIVAPYEVDARRCISYLTIEYSGSIPAELRPLMGNRIYGCDDCQLFCPWNRFAKLSDVKDFAIRHQLENQTLLQLFSWTEDAFLNKMAGSAIYRIGYHQWLRNIAIAIGNAPFHPDNLAALSSRLDIENEIVREHIEWAISEQQKNSAGQTSSPTVKVHPK</sequence>
<keyword evidence="2 9" id="KW-0963">Cytoplasm</keyword>
<feature type="binding site" evidence="9">
    <location>
        <position position="152"/>
    </location>
    <ligand>
        <name>cob(II)alamin</name>
        <dbReference type="ChEBI" id="CHEBI:16304"/>
    </ligand>
</feature>
<accession>A0ABS8D6A5</accession>
<evidence type="ECO:0000256" key="1">
    <source>
        <dbReference type="ARBA" id="ARBA00022485"/>
    </source>
</evidence>
<keyword evidence="6 9" id="KW-0560">Oxidoreductase</keyword>
<comment type="cofactor">
    <cofactor evidence="9">
        <name>[4Fe-4S] cluster</name>
        <dbReference type="ChEBI" id="CHEBI:49883"/>
    </cofactor>
    <text evidence="9">Binds 2 [4Fe-4S] clusters per monomer.</text>
</comment>
<keyword evidence="4 9" id="KW-0479">Metal-binding</keyword>
<evidence type="ECO:0000256" key="5">
    <source>
        <dbReference type="ARBA" id="ARBA00022785"/>
    </source>
</evidence>
<comment type="caution">
    <text evidence="9">Lacks conserved residue(s) required for the propagation of feature annotation.</text>
</comment>
<dbReference type="InterPro" id="IPR017896">
    <property type="entry name" value="4Fe4S_Fe-S-bd"/>
</dbReference>
<evidence type="ECO:0000256" key="2">
    <source>
        <dbReference type="ARBA" id="ARBA00022490"/>
    </source>
</evidence>
<comment type="cofactor">
    <cofactor evidence="9">
        <name>cob(II)alamin</name>
        <dbReference type="ChEBI" id="CHEBI:16304"/>
    </cofactor>
</comment>
<evidence type="ECO:0000259" key="10">
    <source>
        <dbReference type="PROSITE" id="PS51379"/>
    </source>
</evidence>
<name>A0ABS8D6A5_9NEIS</name>
<keyword evidence="1 9" id="KW-0004">4Fe-4S</keyword>
<proteinExistence type="inferred from homology"/>
<dbReference type="EC" id="1.17.99.6" evidence="9"/>
<feature type="binding site" evidence="9">
    <location>
        <position position="262"/>
    </location>
    <ligand>
        <name>[4Fe-4S] cluster</name>
        <dbReference type="ChEBI" id="CHEBI:49883"/>
        <label>2</label>
    </ligand>
</feature>
<feature type="binding site" evidence="9">
    <location>
        <position position="259"/>
    </location>
    <ligand>
        <name>[4Fe-4S] cluster</name>
        <dbReference type="ChEBI" id="CHEBI:49883"/>
        <label>2</label>
    </ligand>
</feature>
<dbReference type="Proteomes" id="UP001165395">
    <property type="component" value="Unassembled WGS sequence"/>
</dbReference>
<evidence type="ECO:0000313" key="12">
    <source>
        <dbReference type="Proteomes" id="UP001165395"/>
    </source>
</evidence>
<feature type="binding site" evidence="9">
    <location>
        <position position="232"/>
    </location>
    <ligand>
        <name>[4Fe-4S] cluster</name>
        <dbReference type="ChEBI" id="CHEBI:49883"/>
        <label>2</label>
    </ligand>
</feature>
<evidence type="ECO:0000256" key="3">
    <source>
        <dbReference type="ARBA" id="ARBA00022694"/>
    </source>
</evidence>
<dbReference type="PROSITE" id="PS00198">
    <property type="entry name" value="4FE4S_FER_1"/>
    <property type="match status" value="1"/>
</dbReference>
<feature type="active site" description="Proton donor" evidence="9">
    <location>
        <position position="152"/>
    </location>
</feature>
<dbReference type="PANTHER" id="PTHR30002">
    <property type="entry name" value="EPOXYQUEUOSINE REDUCTASE"/>
    <property type="match status" value="1"/>
</dbReference>
<keyword evidence="12" id="KW-1185">Reference proteome</keyword>
<comment type="pathway">
    <text evidence="9">tRNA modification; tRNA-queuosine biosynthesis.</text>
</comment>
<feature type="binding site" evidence="9">
    <location>
        <position position="266"/>
    </location>
    <ligand>
        <name>[4Fe-4S] cluster</name>
        <dbReference type="ChEBI" id="CHEBI:49883"/>
        <label>1</label>
    </ligand>
</feature>